<name>A0AAV6W601_9LAMI</name>
<dbReference type="GO" id="GO:0046983">
    <property type="term" value="F:protein dimerization activity"/>
    <property type="evidence" value="ECO:0007669"/>
    <property type="project" value="InterPro"/>
</dbReference>
<protein>
    <recommendedName>
        <fullName evidence="6">MADS-box domain-containing protein</fullName>
    </recommendedName>
</protein>
<evidence type="ECO:0000256" key="3">
    <source>
        <dbReference type="ARBA" id="ARBA00023125"/>
    </source>
</evidence>
<dbReference type="GO" id="GO:0045944">
    <property type="term" value="P:positive regulation of transcription by RNA polymerase II"/>
    <property type="evidence" value="ECO:0007669"/>
    <property type="project" value="InterPro"/>
</dbReference>
<dbReference type="CDD" id="cd00266">
    <property type="entry name" value="MADS_SRF_like"/>
    <property type="match status" value="1"/>
</dbReference>
<evidence type="ECO:0000313" key="8">
    <source>
        <dbReference type="Proteomes" id="UP000826271"/>
    </source>
</evidence>
<dbReference type="GO" id="GO:0005634">
    <property type="term" value="C:nucleus"/>
    <property type="evidence" value="ECO:0007669"/>
    <property type="project" value="UniProtKB-SubCell"/>
</dbReference>
<evidence type="ECO:0000256" key="1">
    <source>
        <dbReference type="ARBA" id="ARBA00004123"/>
    </source>
</evidence>
<accession>A0AAV6W601</accession>
<evidence type="ECO:0000313" key="7">
    <source>
        <dbReference type="EMBL" id="KAG8364055.1"/>
    </source>
</evidence>
<proteinExistence type="predicted"/>
<reference evidence="7" key="1">
    <citation type="submission" date="2019-10" db="EMBL/GenBank/DDBJ databases">
        <authorList>
            <person name="Zhang R."/>
            <person name="Pan Y."/>
            <person name="Wang J."/>
            <person name="Ma R."/>
            <person name="Yu S."/>
        </authorList>
    </citation>
    <scope>NUCLEOTIDE SEQUENCE</scope>
    <source>
        <strain evidence="7">LA-IB0</strain>
        <tissue evidence="7">Leaf</tissue>
    </source>
</reference>
<evidence type="ECO:0000259" key="6">
    <source>
        <dbReference type="PROSITE" id="PS50066"/>
    </source>
</evidence>
<evidence type="ECO:0000256" key="2">
    <source>
        <dbReference type="ARBA" id="ARBA00023015"/>
    </source>
</evidence>
<dbReference type="Proteomes" id="UP000826271">
    <property type="component" value="Unassembled WGS sequence"/>
</dbReference>
<dbReference type="InterPro" id="IPR036879">
    <property type="entry name" value="TF_MADSbox_sf"/>
</dbReference>
<dbReference type="GO" id="GO:0000981">
    <property type="term" value="F:DNA-binding transcription factor activity, RNA polymerase II-specific"/>
    <property type="evidence" value="ECO:0007669"/>
    <property type="project" value="InterPro"/>
</dbReference>
<keyword evidence="5" id="KW-0539">Nucleus</keyword>
<comment type="caution">
    <text evidence="7">The sequence shown here is derived from an EMBL/GenBank/DDBJ whole genome shotgun (WGS) entry which is preliminary data.</text>
</comment>
<feature type="domain" description="MADS-box" evidence="6">
    <location>
        <begin position="1"/>
        <end position="47"/>
    </location>
</feature>
<dbReference type="PROSITE" id="PS50066">
    <property type="entry name" value="MADS_BOX_2"/>
    <property type="match status" value="1"/>
</dbReference>
<dbReference type="PANTHER" id="PTHR11945:SF176">
    <property type="entry name" value="MADS-BOX TRANSCRIPTION FACTOR FAMILY PROTEIN"/>
    <property type="match status" value="1"/>
</dbReference>
<dbReference type="PANTHER" id="PTHR11945">
    <property type="entry name" value="MADS BOX PROTEIN"/>
    <property type="match status" value="1"/>
</dbReference>
<comment type="subcellular location">
    <subcellularLocation>
        <location evidence="1">Nucleus</location>
    </subcellularLocation>
</comment>
<dbReference type="Pfam" id="PF00319">
    <property type="entry name" value="SRF-TF"/>
    <property type="match status" value="1"/>
</dbReference>
<keyword evidence="3" id="KW-0238">DNA-binding</keyword>
<keyword evidence="4" id="KW-0804">Transcription</keyword>
<dbReference type="EMBL" id="WHWC01000019">
    <property type="protein sequence ID" value="KAG8364055.1"/>
    <property type="molecule type" value="Genomic_DNA"/>
</dbReference>
<dbReference type="AlphaFoldDB" id="A0AAV6W601"/>
<keyword evidence="8" id="KW-1185">Reference proteome</keyword>
<dbReference type="PRINTS" id="PR00404">
    <property type="entry name" value="MADSDOMAIN"/>
</dbReference>
<dbReference type="SMART" id="SM00432">
    <property type="entry name" value="MADS"/>
    <property type="match status" value="1"/>
</dbReference>
<evidence type="ECO:0000256" key="4">
    <source>
        <dbReference type="ARBA" id="ARBA00023163"/>
    </source>
</evidence>
<gene>
    <name evidence="7" type="ORF">BUALT_Bualt19G0086300</name>
</gene>
<dbReference type="Gene3D" id="3.40.1810.10">
    <property type="entry name" value="Transcription factor, MADS-box"/>
    <property type="match status" value="1"/>
</dbReference>
<sequence>MGRAKAKMDLISNKKSRALAFKKRKESLIKKLHELTTLCDVNACMIIHGPNQDNGNIINHDEPETWPRNNPDEVRRMIALYKAKNNEYSGNKTFGLSDFFNEREKKIEDELARIRKKVMEAKYPTWPEFLNFLTEGQLREFGIALNSKAEIVKSRIELLRRNDQGLITNQSRAFYNQQEEYNNMMMLLMDGNEYNCVQFGGASSANGGNVEVFYESMVGPGLAEPVISNVPRPVSVYYGPDVLPLVPELQPPYIGEAAPPSQVQFNYSMENQYHGGCGDEDIFQYQMMNYGSRYCD</sequence>
<dbReference type="InterPro" id="IPR033897">
    <property type="entry name" value="SRF-like_MADS-box"/>
</dbReference>
<organism evidence="7 8">
    <name type="scientific">Buddleja alternifolia</name>
    <dbReference type="NCBI Taxonomy" id="168488"/>
    <lineage>
        <taxon>Eukaryota</taxon>
        <taxon>Viridiplantae</taxon>
        <taxon>Streptophyta</taxon>
        <taxon>Embryophyta</taxon>
        <taxon>Tracheophyta</taxon>
        <taxon>Spermatophyta</taxon>
        <taxon>Magnoliopsida</taxon>
        <taxon>eudicotyledons</taxon>
        <taxon>Gunneridae</taxon>
        <taxon>Pentapetalae</taxon>
        <taxon>asterids</taxon>
        <taxon>lamiids</taxon>
        <taxon>Lamiales</taxon>
        <taxon>Scrophulariaceae</taxon>
        <taxon>Buddlejeae</taxon>
        <taxon>Buddleja</taxon>
    </lineage>
</organism>
<dbReference type="SUPFAM" id="SSF55455">
    <property type="entry name" value="SRF-like"/>
    <property type="match status" value="1"/>
</dbReference>
<keyword evidence="2" id="KW-0805">Transcription regulation</keyword>
<dbReference type="GO" id="GO:0000978">
    <property type="term" value="F:RNA polymerase II cis-regulatory region sequence-specific DNA binding"/>
    <property type="evidence" value="ECO:0007669"/>
    <property type="project" value="TreeGrafter"/>
</dbReference>
<evidence type="ECO:0000256" key="5">
    <source>
        <dbReference type="ARBA" id="ARBA00023242"/>
    </source>
</evidence>
<dbReference type="InterPro" id="IPR002100">
    <property type="entry name" value="TF_MADSbox"/>
</dbReference>